<keyword evidence="3" id="KW-1185">Reference proteome</keyword>
<feature type="domain" description="Imm-5-like" evidence="1">
    <location>
        <begin position="98"/>
        <end position="152"/>
    </location>
</feature>
<reference evidence="2 3" key="1">
    <citation type="submission" date="2023-06" db="EMBL/GenBank/DDBJ databases">
        <title>Genome sequence of Methanimicrococcus sp. At1.</title>
        <authorList>
            <person name="Protasov E."/>
            <person name="Platt K."/>
            <person name="Poehlein A."/>
            <person name="Daniel R."/>
            <person name="Brune A."/>
        </authorList>
    </citation>
    <scope>NUCLEOTIDE SEQUENCE [LARGE SCALE GENOMIC DNA]</scope>
    <source>
        <strain evidence="2 3">At1</strain>
    </source>
</reference>
<proteinExistence type="predicted"/>
<organism evidence="2 3">
    <name type="scientific">Methanimicrococcus hacksteinii</name>
    <dbReference type="NCBI Taxonomy" id="3028293"/>
    <lineage>
        <taxon>Archaea</taxon>
        <taxon>Methanobacteriati</taxon>
        <taxon>Methanobacteriota</taxon>
        <taxon>Stenosarchaea group</taxon>
        <taxon>Methanomicrobia</taxon>
        <taxon>Methanosarcinales</taxon>
        <taxon>Methanosarcinaceae</taxon>
        <taxon>Methanimicrococcus</taxon>
    </lineage>
</organism>
<dbReference type="RefSeq" id="WP_318786142.1">
    <property type="nucleotide sequence ID" value="NZ_JAWDKC010000021.1"/>
</dbReference>
<dbReference type="InterPro" id="IPR048667">
    <property type="entry name" value="Imm5-like"/>
</dbReference>
<gene>
    <name evidence="2" type="ORF">MmiAt1_13110</name>
</gene>
<comment type="caution">
    <text evidence="2">The sequence shown here is derived from an EMBL/GenBank/DDBJ whole genome shotgun (WGS) entry which is preliminary data.</text>
</comment>
<protein>
    <recommendedName>
        <fullName evidence="1">Imm-5-like domain-containing protein</fullName>
    </recommendedName>
</protein>
<dbReference type="EMBL" id="JAWDKC010000021">
    <property type="protein sequence ID" value="MDV0445717.1"/>
    <property type="molecule type" value="Genomic_DNA"/>
</dbReference>
<feature type="domain" description="Imm-5-like" evidence="1">
    <location>
        <begin position="7"/>
        <end position="77"/>
    </location>
</feature>
<evidence type="ECO:0000259" key="1">
    <source>
        <dbReference type="Pfam" id="PF21805"/>
    </source>
</evidence>
<name>A0ABU3VQM8_9EURY</name>
<dbReference type="Pfam" id="PF21805">
    <property type="entry name" value="Imm5_like"/>
    <property type="match status" value="2"/>
</dbReference>
<sequence length="156" mass="16695">MHPMEQLLNEQDHKTKTAWALDCAEHVISYFNDLFPEDSRPNDAIAAGRSWIGDASTVLDAQKASVAAHNAARDVVETEFSQTDYQKPLSEGEGMQGAACAAARAAGQAVAAAHAAGHAQHAATYALKAVSFAEGADAVSKEREWQYQKLAELAQK</sequence>
<dbReference type="Proteomes" id="UP001272052">
    <property type="component" value="Unassembled WGS sequence"/>
</dbReference>
<accession>A0ABU3VQM8</accession>
<evidence type="ECO:0000313" key="2">
    <source>
        <dbReference type="EMBL" id="MDV0445717.1"/>
    </source>
</evidence>
<evidence type="ECO:0000313" key="3">
    <source>
        <dbReference type="Proteomes" id="UP001272052"/>
    </source>
</evidence>